<dbReference type="RefSeq" id="WP_020433398.1">
    <property type="nucleotide sequence ID" value="NZ_AGBD01001692.1"/>
</dbReference>
<feature type="domain" description="ABC3 transporter permease C-terminal" evidence="7">
    <location>
        <begin position="59"/>
        <end position="177"/>
    </location>
</feature>
<keyword evidence="4 6" id="KW-1133">Transmembrane helix</keyword>
<evidence type="ECO:0000256" key="1">
    <source>
        <dbReference type="ARBA" id="ARBA00004651"/>
    </source>
</evidence>
<feature type="transmembrane region" description="Helical" evidence="6">
    <location>
        <begin position="21"/>
        <end position="40"/>
    </location>
</feature>
<evidence type="ECO:0000313" key="8">
    <source>
        <dbReference type="EMBL" id="CQR58139.1"/>
    </source>
</evidence>
<protein>
    <submittedName>
        <fullName evidence="8">Putative membrane protein</fullName>
    </submittedName>
</protein>
<feature type="transmembrane region" description="Helical" evidence="6">
    <location>
        <begin position="623"/>
        <end position="643"/>
    </location>
</feature>
<evidence type="ECO:0000256" key="2">
    <source>
        <dbReference type="ARBA" id="ARBA00022475"/>
    </source>
</evidence>
<keyword evidence="3 6" id="KW-0812">Transmembrane</keyword>
<proteinExistence type="inferred from homology"/>
<feature type="transmembrane region" description="Helical" evidence="6">
    <location>
        <begin position="60"/>
        <end position="82"/>
    </location>
</feature>
<dbReference type="AlphaFoldDB" id="A0A0E4CZ48"/>
<dbReference type="GO" id="GO:0055085">
    <property type="term" value="P:transmembrane transport"/>
    <property type="evidence" value="ECO:0007669"/>
    <property type="project" value="UniProtKB-UniRule"/>
</dbReference>
<dbReference type="PANTHER" id="PTHR46795:SF3">
    <property type="entry name" value="ABC TRANSPORTER PERMEASE"/>
    <property type="match status" value="1"/>
</dbReference>
<keyword evidence="5 6" id="KW-0472">Membrane</keyword>
<feature type="transmembrane region" description="Helical" evidence="6">
    <location>
        <begin position="103"/>
        <end position="131"/>
    </location>
</feature>
<name>A0A0E4CZ48_9BACL</name>
<feature type="transmembrane region" description="Helical" evidence="6">
    <location>
        <begin position="195"/>
        <end position="216"/>
    </location>
</feature>
<evidence type="ECO:0000256" key="4">
    <source>
        <dbReference type="ARBA" id="ARBA00022989"/>
    </source>
</evidence>
<dbReference type="Proteomes" id="UP000033163">
    <property type="component" value="Chromosome I"/>
</dbReference>
<organism evidence="8 9">
    <name type="scientific">Paenibacillus riograndensis SBR5</name>
    <dbReference type="NCBI Taxonomy" id="1073571"/>
    <lineage>
        <taxon>Bacteria</taxon>
        <taxon>Bacillati</taxon>
        <taxon>Bacillota</taxon>
        <taxon>Bacilli</taxon>
        <taxon>Bacillales</taxon>
        <taxon>Paenibacillaceae</taxon>
        <taxon>Paenibacillus</taxon>
        <taxon>Paenibacillus sonchi group</taxon>
    </lineage>
</organism>
<comment type="subcellular location">
    <subcellularLocation>
        <location evidence="1 6">Cell membrane</location>
        <topology evidence="1 6">Multi-pass membrane protein</topology>
    </subcellularLocation>
</comment>
<feature type="transmembrane region" description="Helical" evidence="6">
    <location>
        <begin position="283"/>
        <end position="304"/>
    </location>
</feature>
<dbReference type="HOGENOM" id="CLU_022800_2_1_9"/>
<dbReference type="PIRSF" id="PIRSF018968">
    <property type="entry name" value="ABC_permease_BceB"/>
    <property type="match status" value="1"/>
</dbReference>
<dbReference type="InterPro" id="IPR027022">
    <property type="entry name" value="ABC_permease_BceB-typ"/>
</dbReference>
<dbReference type="PANTHER" id="PTHR46795">
    <property type="entry name" value="ABC TRANSPORTER PERMEASE-RELATED-RELATED"/>
    <property type="match status" value="1"/>
</dbReference>
<dbReference type="PATRIC" id="fig|1073571.4.peg.6175"/>
<reference evidence="9" key="1">
    <citation type="submission" date="2015-03" db="EMBL/GenBank/DDBJ databases">
        <authorList>
            <person name="Wibberg D."/>
        </authorList>
    </citation>
    <scope>NUCLEOTIDE SEQUENCE [LARGE SCALE GENOMIC DNA]</scope>
</reference>
<evidence type="ECO:0000256" key="3">
    <source>
        <dbReference type="ARBA" id="ARBA00022692"/>
    </source>
</evidence>
<feature type="transmembrane region" description="Helical" evidence="6">
    <location>
        <begin position="151"/>
        <end position="174"/>
    </location>
</feature>
<evidence type="ECO:0000256" key="5">
    <source>
        <dbReference type="ARBA" id="ARBA00023136"/>
    </source>
</evidence>
<comment type="similarity">
    <text evidence="6">Belongs to the ABC-4 integral membrane protein family.</text>
</comment>
<keyword evidence="6" id="KW-0813">Transport</keyword>
<dbReference type="Pfam" id="PF02687">
    <property type="entry name" value="FtsX"/>
    <property type="match status" value="1"/>
</dbReference>
<dbReference type="GO" id="GO:0005886">
    <property type="term" value="C:plasma membrane"/>
    <property type="evidence" value="ECO:0007669"/>
    <property type="project" value="UniProtKB-SubCell"/>
</dbReference>
<accession>A0A0E4CZ48</accession>
<dbReference type="EMBL" id="LN831776">
    <property type="protein sequence ID" value="CQR58139.1"/>
    <property type="molecule type" value="Genomic_DNA"/>
</dbReference>
<evidence type="ECO:0000313" key="9">
    <source>
        <dbReference type="Proteomes" id="UP000033163"/>
    </source>
</evidence>
<evidence type="ECO:0000259" key="7">
    <source>
        <dbReference type="Pfam" id="PF02687"/>
    </source>
</evidence>
<gene>
    <name evidence="8" type="ORF">PRIO_5752</name>
</gene>
<feature type="transmembrane region" description="Helical" evidence="6">
    <location>
        <begin position="655"/>
        <end position="675"/>
    </location>
</feature>
<keyword evidence="2 6" id="KW-1003">Cell membrane</keyword>
<evidence type="ECO:0000256" key="6">
    <source>
        <dbReference type="PIRNR" id="PIRNR018968"/>
    </source>
</evidence>
<sequence length="693" mass="78418">MTFFSIIRKNLLYNAKRYVSIYSVNTLIVTVLFMFGSLLYNSEILRQLGDTTLYDIVRVALIGVIVFSFVFITYSNFSFLKYRGKEFGMYILLGLTSRDLTKMLLLENAGIAGVSLGSGLITGVVFGKLFYMGLNQILLVNPIRFELTLESLLLSSGIFLMIFIFNFLLSMAYLRRVSVVDALQAAHSREPGKSSIAWGILASVLFAVSAVMLPGIMLERWFGGNSALIVVLIVLTLLCPYVIIGTVIAIMKSAIKRFRKLYNNNLLLLSNVSHRFLSYKTTMYIVTLLIAGALFFSGLTYAMYATTRENNRLDNPYDVMFVENHSINGFHEQEIEQVLKDNGIAVEQNQTLEYMEVPEFRNAKGVWQLWDTHTTVIGEHQFNQHMGTSYELAEDQALFVRVHKENMKFEMPDTIIAFMDPEHMNDGMHDYENKESLMQALESYPVKEYLEGNIREVTEPFANSLHTADVYYGQALVVDDRVYEQIRAAAGESQVKKLHLLKGDIDEQGFQALLHALQERNGLDASYWNANDQSAMKDADEQRATLEAFRPVYREELLRQELESSGTTFFIIMFLGALFAVASGAVLYHKVLSDIDQQLENMQSLKRIGVTAKELKQIVSKELGLVFFLPAVFGLGLGIYYFYFLFSNQPGILQLLGKAGLVALLFVALQIVFYFGSRKKYFAELGKQGILNG</sequence>
<dbReference type="InterPro" id="IPR052536">
    <property type="entry name" value="ABC-4_Integral_Memb_Prot"/>
</dbReference>
<dbReference type="KEGG" id="pri:PRIO_5752"/>
<feature type="transmembrane region" description="Helical" evidence="6">
    <location>
        <begin position="569"/>
        <end position="588"/>
    </location>
</feature>
<dbReference type="InterPro" id="IPR003838">
    <property type="entry name" value="ABC3_permease_C"/>
</dbReference>
<feature type="transmembrane region" description="Helical" evidence="6">
    <location>
        <begin position="228"/>
        <end position="251"/>
    </location>
</feature>